<dbReference type="EMBL" id="CP001104">
    <property type="protein sequence ID" value="ACR72250.1"/>
    <property type="molecule type" value="Genomic_DNA"/>
</dbReference>
<accession>C4Z0Y7</accession>
<feature type="domain" description="Aminotransferase class I/classII large" evidence="4">
    <location>
        <begin position="65"/>
        <end position="411"/>
    </location>
</feature>
<reference evidence="5 6" key="1">
    <citation type="journal article" date="2009" name="Proc. Natl. Acad. Sci. U.S.A.">
        <title>Characterizing a model human gut microbiota composed of members of its two dominant bacterial phyla.</title>
        <authorList>
            <person name="Mahowald M.A."/>
            <person name="Rey F.E."/>
            <person name="Seedorf H."/>
            <person name="Turnbaugh P.J."/>
            <person name="Fulton R.S."/>
            <person name="Wollam A."/>
            <person name="Shah N."/>
            <person name="Wang C."/>
            <person name="Magrini V."/>
            <person name="Wilson R.K."/>
            <person name="Cantarel B.L."/>
            <person name="Coutinho P.M."/>
            <person name="Henrissat B."/>
            <person name="Crock L.W."/>
            <person name="Russell A."/>
            <person name="Verberkmoes N.C."/>
            <person name="Hettich R.L."/>
            <person name="Gordon J.I."/>
        </authorList>
    </citation>
    <scope>NUCLEOTIDE SEQUENCE [LARGE SCALE GENOMIC DNA]</scope>
    <source>
        <strain evidence="6">ATCC 27750 / DSM 3376 / VPI C15-48 / C15-B4</strain>
    </source>
</reference>
<comment type="cofactor">
    <cofactor evidence="1">
        <name>pyridoxal 5'-phosphate</name>
        <dbReference type="ChEBI" id="CHEBI:597326"/>
    </cofactor>
</comment>
<dbReference type="KEGG" id="eel:EUBELI_01253"/>
<dbReference type="InterPro" id="IPR015422">
    <property type="entry name" value="PyrdxlP-dep_Trfase_small"/>
</dbReference>
<evidence type="ECO:0000256" key="1">
    <source>
        <dbReference type="ARBA" id="ARBA00001933"/>
    </source>
</evidence>
<dbReference type="AlphaFoldDB" id="C4Z0Y7"/>
<dbReference type="eggNOG" id="COG0436">
    <property type="taxonomic scope" value="Bacteria"/>
</dbReference>
<dbReference type="InterPro" id="IPR050881">
    <property type="entry name" value="LL-DAP_aminotransferase"/>
</dbReference>
<proteinExistence type="predicted"/>
<keyword evidence="2" id="KW-0032">Aminotransferase</keyword>
<keyword evidence="3" id="KW-0808">Transferase</keyword>
<dbReference type="InterPro" id="IPR015424">
    <property type="entry name" value="PyrdxlP-dep_Trfase"/>
</dbReference>
<evidence type="ECO:0000313" key="6">
    <source>
        <dbReference type="Proteomes" id="UP000001476"/>
    </source>
</evidence>
<evidence type="ECO:0000259" key="4">
    <source>
        <dbReference type="Pfam" id="PF00155"/>
    </source>
</evidence>
<dbReference type="HOGENOM" id="CLU_017584_4_5_9"/>
<dbReference type="SUPFAM" id="SSF53383">
    <property type="entry name" value="PLP-dependent transferases"/>
    <property type="match status" value="1"/>
</dbReference>
<evidence type="ECO:0000256" key="2">
    <source>
        <dbReference type="ARBA" id="ARBA00022576"/>
    </source>
</evidence>
<dbReference type="InterPro" id="IPR004839">
    <property type="entry name" value="Aminotransferase_I/II_large"/>
</dbReference>
<organism evidence="5 6">
    <name type="scientific">Lachnospira eligens (strain ATCC 27750 / DSM 3376 / VPI C15-48 / C15-B4)</name>
    <name type="common">Eubacterium eligens</name>
    <dbReference type="NCBI Taxonomy" id="515620"/>
    <lineage>
        <taxon>Bacteria</taxon>
        <taxon>Bacillati</taxon>
        <taxon>Bacillota</taxon>
        <taxon>Clostridia</taxon>
        <taxon>Lachnospirales</taxon>
        <taxon>Lachnospiraceae</taxon>
        <taxon>Lachnospira</taxon>
    </lineage>
</organism>
<dbReference type="GO" id="GO:0030170">
    <property type="term" value="F:pyridoxal phosphate binding"/>
    <property type="evidence" value="ECO:0007669"/>
    <property type="project" value="InterPro"/>
</dbReference>
<protein>
    <recommendedName>
        <fullName evidence="4">Aminotransferase class I/classII large domain-containing protein</fullName>
    </recommendedName>
</protein>
<dbReference type="PANTHER" id="PTHR42832">
    <property type="entry name" value="AMINO ACID AMINOTRANSFERASE"/>
    <property type="match status" value="1"/>
</dbReference>
<evidence type="ECO:0000313" key="5">
    <source>
        <dbReference type="EMBL" id="ACR72250.1"/>
    </source>
</evidence>
<dbReference type="InterPro" id="IPR015421">
    <property type="entry name" value="PyrdxlP-dep_Trfase_major"/>
</dbReference>
<dbReference type="STRING" id="515620.EUBELI_01253"/>
<dbReference type="Gene3D" id="3.90.1150.10">
    <property type="entry name" value="Aspartate Aminotransferase, domain 1"/>
    <property type="match status" value="1"/>
</dbReference>
<dbReference type="PANTHER" id="PTHR42832:SF3">
    <property type="entry name" value="L-GLUTAMINE--4-(METHYLSULFANYL)-2-OXOBUTANOATE AMINOTRANSFERASE"/>
    <property type="match status" value="1"/>
</dbReference>
<dbReference type="CDD" id="cd00609">
    <property type="entry name" value="AAT_like"/>
    <property type="match status" value="1"/>
</dbReference>
<keyword evidence="6" id="KW-1185">Reference proteome</keyword>
<name>C4Z0Y7_LACE2</name>
<sequence>MLVSYSIGLKFFYISGLNKMHADTHLKKWSIHMNIEFSKRADRFGSNIFNILNEKKNDRLAQGKPVYNFTVGTPDFKPDESVMKVVSDAALDPENYKYSLGDTDELLDAVCKWYKRRYNTVITPDEVTSVFGTQEGMAHIALALCNPGDLCLVPNPGYPIFEIGPFLCDAQIAYYNLLPENDYLIDFDSIDEDTAKRAKMMVVSYPLNPVCATAPDEFYDKLIAFAKKYNIIIIHDNAYSEIIYDGQIGGSFLSHEGAMEVGVEFNSLSKTYNLTGLRLSFLIGNREIVSKFKTVRSQFDYGTSLIYQKAAVAALNGPQEYVADNRAEYELRRNALVAGIKKLGLKPADVKGTMFVWAAIPDGYTSSADYVMELLNKTGVLCTPGSSFGSLGEGHVRFALVLPHEEIENIFSNL</sequence>
<dbReference type="Pfam" id="PF00155">
    <property type="entry name" value="Aminotran_1_2"/>
    <property type="match status" value="1"/>
</dbReference>
<dbReference type="Gene3D" id="3.40.640.10">
    <property type="entry name" value="Type I PLP-dependent aspartate aminotransferase-like (Major domain)"/>
    <property type="match status" value="1"/>
</dbReference>
<dbReference type="Proteomes" id="UP000001476">
    <property type="component" value="Chromosome"/>
</dbReference>
<gene>
    <name evidence="5" type="ordered locus">EUBELI_01253</name>
</gene>
<dbReference type="GO" id="GO:0008483">
    <property type="term" value="F:transaminase activity"/>
    <property type="evidence" value="ECO:0007669"/>
    <property type="project" value="UniProtKB-KW"/>
</dbReference>
<evidence type="ECO:0000256" key="3">
    <source>
        <dbReference type="ARBA" id="ARBA00022679"/>
    </source>
</evidence>